<comment type="caution">
    <text evidence="2">The sequence shown here is derived from an EMBL/GenBank/DDBJ whole genome shotgun (WGS) entry which is preliminary data.</text>
</comment>
<reference evidence="2 3" key="1">
    <citation type="submission" date="2020-05" db="EMBL/GenBank/DDBJ databases">
        <title>Vigna angularis (adzuki bean) Var. LongXiaoDou No. 4 denovo assembly.</title>
        <authorList>
            <person name="Xiang H."/>
        </authorList>
    </citation>
    <scope>NUCLEOTIDE SEQUENCE [LARGE SCALE GENOMIC DNA]</scope>
    <source>
        <tissue evidence="2">Leaf</tissue>
    </source>
</reference>
<dbReference type="EMBL" id="JABFOF010000003">
    <property type="protein sequence ID" value="KAG2402563.1"/>
    <property type="molecule type" value="Genomic_DNA"/>
</dbReference>
<sequence>MIQQMNMDKGKGGSPKSLSLPTCLDGGNIFLDFHLHHETLIRLPFSTTIKLTVNREILHQIAISSSSSTITEPAIKKTTNPTTTANPPLTHKPRMQKRETESRVLHQSPLVACTVSIHPLQIIPINQIEAAILASTIAPP</sequence>
<proteinExistence type="predicted"/>
<name>A0A8T0KWD3_PHAAN</name>
<dbReference type="Proteomes" id="UP000743370">
    <property type="component" value="Unassembled WGS sequence"/>
</dbReference>
<protein>
    <submittedName>
        <fullName evidence="2">Uncharacterized protein</fullName>
    </submittedName>
</protein>
<accession>A0A8T0KWD3</accession>
<feature type="compositionally biased region" description="Low complexity" evidence="1">
    <location>
        <begin position="77"/>
        <end position="89"/>
    </location>
</feature>
<feature type="region of interest" description="Disordered" evidence="1">
    <location>
        <begin position="77"/>
        <end position="100"/>
    </location>
</feature>
<evidence type="ECO:0000256" key="1">
    <source>
        <dbReference type="SAM" id="MobiDB-lite"/>
    </source>
</evidence>
<evidence type="ECO:0000313" key="2">
    <source>
        <dbReference type="EMBL" id="KAG2402563.1"/>
    </source>
</evidence>
<dbReference type="AlphaFoldDB" id="A0A8T0KWD3"/>
<gene>
    <name evidence="2" type="ORF">HKW66_Vig0237600</name>
</gene>
<evidence type="ECO:0000313" key="3">
    <source>
        <dbReference type="Proteomes" id="UP000743370"/>
    </source>
</evidence>
<organism evidence="2 3">
    <name type="scientific">Phaseolus angularis</name>
    <name type="common">Azuki bean</name>
    <name type="synonym">Vigna angularis</name>
    <dbReference type="NCBI Taxonomy" id="3914"/>
    <lineage>
        <taxon>Eukaryota</taxon>
        <taxon>Viridiplantae</taxon>
        <taxon>Streptophyta</taxon>
        <taxon>Embryophyta</taxon>
        <taxon>Tracheophyta</taxon>
        <taxon>Spermatophyta</taxon>
        <taxon>Magnoliopsida</taxon>
        <taxon>eudicotyledons</taxon>
        <taxon>Gunneridae</taxon>
        <taxon>Pentapetalae</taxon>
        <taxon>rosids</taxon>
        <taxon>fabids</taxon>
        <taxon>Fabales</taxon>
        <taxon>Fabaceae</taxon>
        <taxon>Papilionoideae</taxon>
        <taxon>50 kb inversion clade</taxon>
        <taxon>NPAAA clade</taxon>
        <taxon>indigoferoid/millettioid clade</taxon>
        <taxon>Phaseoleae</taxon>
        <taxon>Vigna</taxon>
    </lineage>
</organism>